<dbReference type="RefSeq" id="XP_020100702.1">
    <property type="nucleotide sequence ID" value="XM_020245113.1"/>
</dbReference>
<evidence type="ECO:0000256" key="3">
    <source>
        <dbReference type="ARBA" id="ARBA00022679"/>
    </source>
</evidence>
<dbReference type="InterPro" id="IPR001841">
    <property type="entry name" value="Znf_RING"/>
</dbReference>
<dbReference type="PANTHER" id="PTHR15710">
    <property type="entry name" value="E3 UBIQUITIN-PROTEIN LIGASE PRAJA"/>
    <property type="match status" value="1"/>
</dbReference>
<proteinExistence type="predicted"/>
<protein>
    <recommendedName>
        <fullName evidence="2">RING-type E3 ubiquitin transferase</fullName>
        <ecNumber evidence="2">2.3.2.27</ecNumber>
    </recommendedName>
</protein>
<accession>A0A6P5FXG4</accession>
<dbReference type="PANTHER" id="PTHR15710:SF22">
    <property type="entry name" value="RING-TYPE E3 UBIQUITIN TRANSFERASE"/>
    <property type="match status" value="1"/>
</dbReference>
<reference evidence="11" key="1">
    <citation type="journal article" date="2015" name="Nat. Genet.">
        <title>The pineapple genome and the evolution of CAM photosynthesis.</title>
        <authorList>
            <person name="Ming R."/>
            <person name="VanBuren R."/>
            <person name="Wai C.M."/>
            <person name="Tang H."/>
            <person name="Schatz M.C."/>
            <person name="Bowers J.E."/>
            <person name="Lyons E."/>
            <person name="Wang M.L."/>
            <person name="Chen J."/>
            <person name="Biggers E."/>
            <person name="Zhang J."/>
            <person name="Huang L."/>
            <person name="Zhang L."/>
            <person name="Miao W."/>
            <person name="Zhang J."/>
            <person name="Ye Z."/>
            <person name="Miao C."/>
            <person name="Lin Z."/>
            <person name="Wang H."/>
            <person name="Zhou H."/>
            <person name="Yim W.C."/>
            <person name="Priest H.D."/>
            <person name="Zheng C."/>
            <person name="Woodhouse M."/>
            <person name="Edger P.P."/>
            <person name="Guyot R."/>
            <person name="Guo H.B."/>
            <person name="Guo H."/>
            <person name="Zheng G."/>
            <person name="Singh R."/>
            <person name="Sharma A."/>
            <person name="Min X."/>
            <person name="Zheng Y."/>
            <person name="Lee H."/>
            <person name="Gurtowski J."/>
            <person name="Sedlazeck F.J."/>
            <person name="Harkess A."/>
            <person name="McKain M.R."/>
            <person name="Liao Z."/>
            <person name="Fang J."/>
            <person name="Liu J."/>
            <person name="Zhang X."/>
            <person name="Zhang Q."/>
            <person name="Hu W."/>
            <person name="Qin Y."/>
            <person name="Wang K."/>
            <person name="Chen L.Y."/>
            <person name="Shirley N."/>
            <person name="Lin Y.R."/>
            <person name="Liu L.Y."/>
            <person name="Hernandez A.G."/>
            <person name="Wright C.L."/>
            <person name="Bulone V."/>
            <person name="Tuskan G.A."/>
            <person name="Heath K."/>
            <person name="Zee F."/>
            <person name="Moore P.H."/>
            <person name="Sunkar R."/>
            <person name="Leebens-Mack J.H."/>
            <person name="Mockler T."/>
            <person name="Bennetzen J.L."/>
            <person name="Freeling M."/>
            <person name="Sankoff D."/>
            <person name="Paterson A.H."/>
            <person name="Zhu X."/>
            <person name="Yang X."/>
            <person name="Smith J.A."/>
            <person name="Cushman J.C."/>
            <person name="Paull R.E."/>
            <person name="Yu Q."/>
        </authorList>
    </citation>
    <scope>NUCLEOTIDE SEQUENCE [LARGE SCALE GENOMIC DNA]</scope>
    <source>
        <strain evidence="11">cv. F153</strain>
    </source>
</reference>
<keyword evidence="4" id="KW-0479">Metal-binding</keyword>
<dbReference type="Gramene" id="Aco000586.1.mrna1">
    <property type="protein sequence ID" value="Aco000586.1.mrna1.cds1"/>
    <property type="gene ID" value="Aco000586.1.path1"/>
</dbReference>
<keyword evidence="3" id="KW-0808">Transferase</keyword>
<feature type="compositionally biased region" description="Low complexity" evidence="9">
    <location>
        <begin position="326"/>
        <end position="338"/>
    </location>
</feature>
<evidence type="ECO:0000313" key="13">
    <source>
        <dbReference type="RefSeq" id="XP_020100703.1"/>
    </source>
</evidence>
<dbReference type="SUPFAM" id="SSF57850">
    <property type="entry name" value="RING/U-box"/>
    <property type="match status" value="1"/>
</dbReference>
<keyword evidence="7" id="KW-0862">Zinc</keyword>
<dbReference type="FunFam" id="3.30.40.10:FF:000022">
    <property type="entry name" value="E3 ubiquitin-protein ligase RING1-like"/>
    <property type="match status" value="1"/>
</dbReference>
<sequence length="338" mass="38191">MDQTLDSRYWCHLCAIVVDPITDPEIKCPFCESGFVEEMNSADLESLSYRRSNRAVSQRNPNLLGLMGGSSTRSRDQTGEEDEGDREFNYLFRRRMRNFVLLRLLEGIRDEFRLNLDNFDGEIPRESDLEREREGRMLINSLGRSTILREPLESSANRDELNNASTFSSFEDYLFGLELLLRYLSENDPSRYGSPPAKKEAVDALPNVKVAENLSCSVCLDEFEVGSEAKEMPCKHKFHANCILPWLKLHSSCPVCRFQLPSDELKDSGESSTANRVENGDNDSGDLGSNRESNTDRGNTSRPWPPLPWPFNGLFSSWGSRESRDPSSNPSSSSSSTS</sequence>
<dbReference type="CDD" id="cd16667">
    <property type="entry name" value="RING-H2_RNF126-like"/>
    <property type="match status" value="1"/>
</dbReference>
<dbReference type="EC" id="2.3.2.27" evidence="2"/>
<evidence type="ECO:0000256" key="6">
    <source>
        <dbReference type="ARBA" id="ARBA00022786"/>
    </source>
</evidence>
<feature type="domain" description="RING-type" evidence="10">
    <location>
        <begin position="216"/>
        <end position="257"/>
    </location>
</feature>
<feature type="region of interest" description="Disordered" evidence="9">
    <location>
        <begin position="264"/>
        <end position="338"/>
    </location>
</feature>
<keyword evidence="5 8" id="KW-0863">Zinc-finger</keyword>
<evidence type="ECO:0000313" key="11">
    <source>
        <dbReference type="Proteomes" id="UP000515123"/>
    </source>
</evidence>
<comment type="catalytic activity">
    <reaction evidence="1">
        <text>S-ubiquitinyl-[E2 ubiquitin-conjugating enzyme]-L-cysteine + [acceptor protein]-L-lysine = [E2 ubiquitin-conjugating enzyme]-L-cysteine + N(6)-ubiquitinyl-[acceptor protein]-L-lysine.</text>
        <dbReference type="EC" id="2.3.2.27"/>
    </reaction>
</comment>
<dbReference type="Gene3D" id="3.30.40.10">
    <property type="entry name" value="Zinc/RING finger domain, C3HC4 (zinc finger)"/>
    <property type="match status" value="1"/>
</dbReference>
<dbReference type="GO" id="GO:0005737">
    <property type="term" value="C:cytoplasm"/>
    <property type="evidence" value="ECO:0007669"/>
    <property type="project" value="TreeGrafter"/>
</dbReference>
<dbReference type="Pfam" id="PF13639">
    <property type="entry name" value="zf-RING_2"/>
    <property type="match status" value="1"/>
</dbReference>
<evidence type="ECO:0000313" key="14">
    <source>
        <dbReference type="RefSeq" id="XP_020100704.1"/>
    </source>
</evidence>
<name>A0A6P5FXG4_ANACO</name>
<dbReference type="RefSeq" id="XP_020100703.1">
    <property type="nucleotide sequence ID" value="XM_020245114.1"/>
</dbReference>
<evidence type="ECO:0000256" key="7">
    <source>
        <dbReference type="ARBA" id="ARBA00022833"/>
    </source>
</evidence>
<dbReference type="GO" id="GO:0008270">
    <property type="term" value="F:zinc ion binding"/>
    <property type="evidence" value="ECO:0007669"/>
    <property type="project" value="UniProtKB-KW"/>
</dbReference>
<evidence type="ECO:0000256" key="2">
    <source>
        <dbReference type="ARBA" id="ARBA00012483"/>
    </source>
</evidence>
<dbReference type="RefSeq" id="XP_020100705.1">
    <property type="nucleotide sequence ID" value="XM_020245116.1"/>
</dbReference>
<reference evidence="12 13" key="2">
    <citation type="submission" date="2025-04" db="UniProtKB">
        <authorList>
            <consortium name="RefSeq"/>
        </authorList>
    </citation>
    <scope>IDENTIFICATION</scope>
    <source>
        <tissue evidence="12 13">Leaf</tissue>
    </source>
</reference>
<dbReference type="InterPro" id="IPR013083">
    <property type="entry name" value="Znf_RING/FYVE/PHD"/>
</dbReference>
<dbReference type="GO" id="GO:0016567">
    <property type="term" value="P:protein ubiquitination"/>
    <property type="evidence" value="ECO:0007669"/>
    <property type="project" value="TreeGrafter"/>
</dbReference>
<dbReference type="RefSeq" id="XP_020100704.1">
    <property type="nucleotide sequence ID" value="XM_020245115.1"/>
</dbReference>
<evidence type="ECO:0000256" key="8">
    <source>
        <dbReference type="PROSITE-ProRule" id="PRU00175"/>
    </source>
</evidence>
<evidence type="ECO:0000313" key="12">
    <source>
        <dbReference type="RefSeq" id="XP_020100702.1"/>
    </source>
</evidence>
<dbReference type="SMART" id="SM00184">
    <property type="entry name" value="RING"/>
    <property type="match status" value="1"/>
</dbReference>
<dbReference type="GO" id="GO:0061630">
    <property type="term" value="F:ubiquitin protein ligase activity"/>
    <property type="evidence" value="ECO:0007669"/>
    <property type="project" value="UniProtKB-EC"/>
</dbReference>
<evidence type="ECO:0000256" key="5">
    <source>
        <dbReference type="ARBA" id="ARBA00022771"/>
    </source>
</evidence>
<dbReference type="Pfam" id="PF14369">
    <property type="entry name" value="Zn_ribbon_19"/>
    <property type="match status" value="1"/>
</dbReference>
<feature type="region of interest" description="Disordered" evidence="9">
    <location>
        <begin position="60"/>
        <end position="82"/>
    </location>
</feature>
<dbReference type="AlphaFoldDB" id="A0A6P5FXG4"/>
<feature type="compositionally biased region" description="Polar residues" evidence="9">
    <location>
        <begin position="290"/>
        <end position="302"/>
    </location>
</feature>
<evidence type="ECO:0000256" key="4">
    <source>
        <dbReference type="ARBA" id="ARBA00022723"/>
    </source>
</evidence>
<dbReference type="OrthoDB" id="21204at2759"/>
<keyword evidence="11" id="KW-1185">Reference proteome</keyword>
<organism evidence="14">
    <name type="scientific">Ananas comosus</name>
    <name type="common">Pineapple</name>
    <name type="synonym">Ananas ananas</name>
    <dbReference type="NCBI Taxonomy" id="4615"/>
    <lineage>
        <taxon>Eukaryota</taxon>
        <taxon>Viridiplantae</taxon>
        <taxon>Streptophyta</taxon>
        <taxon>Embryophyta</taxon>
        <taxon>Tracheophyta</taxon>
        <taxon>Spermatophyta</taxon>
        <taxon>Magnoliopsida</taxon>
        <taxon>Liliopsida</taxon>
        <taxon>Poales</taxon>
        <taxon>Bromeliaceae</taxon>
        <taxon>Bromelioideae</taxon>
        <taxon>Ananas</taxon>
    </lineage>
</organism>
<dbReference type="Proteomes" id="UP000515123">
    <property type="component" value="Linkage group 12"/>
</dbReference>
<keyword evidence="6" id="KW-0833">Ubl conjugation pathway</keyword>
<evidence type="ECO:0000256" key="1">
    <source>
        <dbReference type="ARBA" id="ARBA00000900"/>
    </source>
</evidence>
<dbReference type="PROSITE" id="PS50089">
    <property type="entry name" value="ZF_RING_2"/>
    <property type="match status" value="1"/>
</dbReference>
<evidence type="ECO:0000313" key="15">
    <source>
        <dbReference type="RefSeq" id="XP_020100705.1"/>
    </source>
</evidence>
<evidence type="ECO:0000256" key="9">
    <source>
        <dbReference type="SAM" id="MobiDB-lite"/>
    </source>
</evidence>
<dbReference type="InterPro" id="IPR039525">
    <property type="entry name" value="RNF126-like_zinc-ribbon"/>
</dbReference>
<evidence type="ECO:0000259" key="10">
    <source>
        <dbReference type="PROSITE" id="PS50089"/>
    </source>
</evidence>
<gene>
    <name evidence="12 13 14 15" type="primary">LOC109718726</name>
</gene>
<dbReference type="GeneID" id="109718726"/>